<protein>
    <recommendedName>
        <fullName evidence="3">Oxidoreductase</fullName>
    </recommendedName>
</protein>
<comment type="caution">
    <text evidence="1">The sequence shown here is derived from an EMBL/GenBank/DDBJ whole genome shotgun (WGS) entry which is preliminary data.</text>
</comment>
<evidence type="ECO:0000313" key="1">
    <source>
        <dbReference type="EMBL" id="GIO39634.1"/>
    </source>
</evidence>
<dbReference type="Gene3D" id="3.40.50.720">
    <property type="entry name" value="NAD(P)-binding Rossmann-like Domain"/>
    <property type="match status" value="1"/>
</dbReference>
<gene>
    <name evidence="1" type="ORF">J41TS12_44950</name>
</gene>
<reference evidence="1 2" key="1">
    <citation type="submission" date="2021-03" db="EMBL/GenBank/DDBJ databases">
        <title>Antimicrobial resistance genes in bacteria isolated from Japanese honey, and their potential for conferring macrolide and lincosamide resistance in the American foulbrood pathogen Paenibacillus larvae.</title>
        <authorList>
            <person name="Okamoto M."/>
            <person name="Kumagai M."/>
            <person name="Kanamori H."/>
            <person name="Takamatsu D."/>
        </authorList>
    </citation>
    <scope>NUCLEOTIDE SEQUENCE [LARGE SCALE GENOMIC DNA]</scope>
    <source>
        <strain evidence="1 2">J41TS12</strain>
    </source>
</reference>
<keyword evidence="2" id="KW-1185">Reference proteome</keyword>
<dbReference type="AlphaFoldDB" id="A0A919XV82"/>
<sequence length="73" mass="7888">MGGDIRVTLISPGVTESELADSVSDEQSRQFMKEYCQIAIPASATARSIMYAIKQSVEVDANEIIVRPTASPN</sequence>
<accession>A0A919XV82</accession>
<proteinExistence type="predicted"/>
<evidence type="ECO:0008006" key="3">
    <source>
        <dbReference type="Google" id="ProtNLM"/>
    </source>
</evidence>
<dbReference type="Proteomes" id="UP000681162">
    <property type="component" value="Unassembled WGS sequence"/>
</dbReference>
<evidence type="ECO:0000313" key="2">
    <source>
        <dbReference type="Proteomes" id="UP000681162"/>
    </source>
</evidence>
<name>A0A919XV82_9BACL</name>
<dbReference type="EMBL" id="BORR01000024">
    <property type="protein sequence ID" value="GIO39634.1"/>
    <property type="molecule type" value="Genomic_DNA"/>
</dbReference>
<organism evidence="1 2">
    <name type="scientific">Paenibacillus antibioticophila</name>
    <dbReference type="NCBI Taxonomy" id="1274374"/>
    <lineage>
        <taxon>Bacteria</taxon>
        <taxon>Bacillati</taxon>
        <taxon>Bacillota</taxon>
        <taxon>Bacilli</taxon>
        <taxon>Bacillales</taxon>
        <taxon>Paenibacillaceae</taxon>
        <taxon>Paenibacillus</taxon>
    </lineage>
</organism>